<dbReference type="AlphaFoldDB" id="A0A3B0YFC5"/>
<name>A0A3B0YFC5_9ZZZZ</name>
<proteinExistence type="predicted"/>
<gene>
    <name evidence="1" type="ORF">MNBD_GAMMA10-2462</name>
</gene>
<reference evidence="1" key="1">
    <citation type="submission" date="2018-06" db="EMBL/GenBank/DDBJ databases">
        <authorList>
            <person name="Zhirakovskaya E."/>
        </authorList>
    </citation>
    <scope>NUCLEOTIDE SEQUENCE</scope>
</reference>
<accession>A0A3B0YFC5</accession>
<evidence type="ECO:0000313" key="1">
    <source>
        <dbReference type="EMBL" id="VAW72849.1"/>
    </source>
</evidence>
<sequence>MHTRVPNLEAVDRFKQRINYPKIVQHITDEKKVLMDWLRVLKKMKISSTSVWESYDLNSSVTSKNHAMISDFFENRKKNIMIYVHVFTNVSNRFVIEEAVLLTGYSSMVDIKKEYSKNGPGDFYLYYKRGEEGAGDKTAICAFKNVVLEINTSEDDVDVRPIAKHLVDLMSNSLVKNNEISGINYRILQSAQEVKTGDTFWVDVQFASKKEIDNYEFTLRGSSLPEGLKYVEKDESKYYLKAIQSGTYQFDMWVMDRRTLIVSAATFEVTVKN</sequence>
<dbReference type="EMBL" id="UOFJ01000688">
    <property type="protein sequence ID" value="VAW72849.1"/>
    <property type="molecule type" value="Genomic_DNA"/>
</dbReference>
<organism evidence="1">
    <name type="scientific">hydrothermal vent metagenome</name>
    <dbReference type="NCBI Taxonomy" id="652676"/>
    <lineage>
        <taxon>unclassified sequences</taxon>
        <taxon>metagenomes</taxon>
        <taxon>ecological metagenomes</taxon>
    </lineage>
</organism>
<protein>
    <submittedName>
        <fullName evidence="1">Uncharacterized protein</fullName>
    </submittedName>
</protein>